<dbReference type="Proteomes" id="UP000655410">
    <property type="component" value="Unassembled WGS sequence"/>
</dbReference>
<keyword evidence="3 6" id="KW-0378">Hydrolase</keyword>
<keyword evidence="7" id="KW-0472">Membrane</keyword>
<keyword evidence="5 6" id="KW-0482">Metalloprotease</keyword>
<evidence type="ECO:0000313" key="10">
    <source>
        <dbReference type="Proteomes" id="UP000655410"/>
    </source>
</evidence>
<dbReference type="Pfam" id="PF01435">
    <property type="entry name" value="Peptidase_M48"/>
    <property type="match status" value="1"/>
</dbReference>
<name>A0ABQ2N6U5_9ACTN</name>
<protein>
    <recommendedName>
        <fullName evidence="8">Peptidase M48 domain-containing protein</fullName>
    </recommendedName>
</protein>
<evidence type="ECO:0000256" key="7">
    <source>
        <dbReference type="SAM" id="Phobius"/>
    </source>
</evidence>
<feature type="domain" description="Peptidase M48" evidence="8">
    <location>
        <begin position="139"/>
        <end position="245"/>
    </location>
</feature>
<proteinExistence type="inferred from homology"/>
<keyword evidence="1 6" id="KW-0645">Protease</keyword>
<feature type="transmembrane region" description="Helical" evidence="7">
    <location>
        <begin position="34"/>
        <end position="58"/>
    </location>
</feature>
<dbReference type="PANTHER" id="PTHR34978:SF3">
    <property type="entry name" value="SLR0241 PROTEIN"/>
    <property type="match status" value="1"/>
</dbReference>
<dbReference type="InterPro" id="IPR001915">
    <property type="entry name" value="Peptidase_M48"/>
</dbReference>
<evidence type="ECO:0000256" key="2">
    <source>
        <dbReference type="ARBA" id="ARBA00022723"/>
    </source>
</evidence>
<keyword evidence="7" id="KW-1133">Transmembrane helix</keyword>
<keyword evidence="7" id="KW-0812">Transmembrane</keyword>
<reference evidence="10" key="1">
    <citation type="journal article" date="2019" name="Int. J. Syst. Evol. Microbiol.">
        <title>The Global Catalogue of Microorganisms (GCM) 10K type strain sequencing project: providing services to taxonomists for standard genome sequencing and annotation.</title>
        <authorList>
            <consortium name="The Broad Institute Genomics Platform"/>
            <consortium name="The Broad Institute Genome Sequencing Center for Infectious Disease"/>
            <person name="Wu L."/>
            <person name="Ma J."/>
        </authorList>
    </citation>
    <scope>NUCLEOTIDE SEQUENCE [LARGE SCALE GENOMIC DNA]</scope>
    <source>
        <strain evidence="10">CGMCC 4.7371</strain>
    </source>
</reference>
<dbReference type="RefSeq" id="WP_188782283.1">
    <property type="nucleotide sequence ID" value="NZ_BMNI01000001.1"/>
</dbReference>
<keyword evidence="10" id="KW-1185">Reference proteome</keyword>
<evidence type="ECO:0000256" key="5">
    <source>
        <dbReference type="ARBA" id="ARBA00023049"/>
    </source>
</evidence>
<gene>
    <name evidence="9" type="ORF">GCM10011584_03760</name>
</gene>
<evidence type="ECO:0000259" key="8">
    <source>
        <dbReference type="Pfam" id="PF01435"/>
    </source>
</evidence>
<feature type="transmembrane region" description="Helical" evidence="7">
    <location>
        <begin position="89"/>
        <end position="114"/>
    </location>
</feature>
<keyword evidence="4 6" id="KW-0862">Zinc</keyword>
<evidence type="ECO:0000256" key="3">
    <source>
        <dbReference type="ARBA" id="ARBA00022801"/>
    </source>
</evidence>
<evidence type="ECO:0000256" key="6">
    <source>
        <dbReference type="RuleBase" id="RU003983"/>
    </source>
</evidence>
<evidence type="ECO:0000313" key="9">
    <source>
        <dbReference type="EMBL" id="GGO84958.1"/>
    </source>
</evidence>
<dbReference type="CDD" id="cd07326">
    <property type="entry name" value="M56_BlaR1_MecR1_like"/>
    <property type="match status" value="1"/>
</dbReference>
<dbReference type="PANTHER" id="PTHR34978">
    <property type="entry name" value="POSSIBLE SENSOR-TRANSDUCER PROTEIN BLAR"/>
    <property type="match status" value="1"/>
</dbReference>
<comment type="similarity">
    <text evidence="6">Belongs to the peptidase M48 family.</text>
</comment>
<comment type="caution">
    <text evidence="9">The sequence shown here is derived from an EMBL/GenBank/DDBJ whole genome shotgun (WGS) entry which is preliminary data.</text>
</comment>
<dbReference type="Gene3D" id="3.30.2010.10">
    <property type="entry name" value="Metalloproteases ('zincins'), catalytic domain"/>
    <property type="match status" value="1"/>
</dbReference>
<comment type="cofactor">
    <cofactor evidence="6">
        <name>Zn(2+)</name>
        <dbReference type="ChEBI" id="CHEBI:29105"/>
    </cofactor>
    <text evidence="6">Binds 1 zinc ion per subunit.</text>
</comment>
<evidence type="ECO:0000256" key="4">
    <source>
        <dbReference type="ARBA" id="ARBA00022833"/>
    </source>
</evidence>
<accession>A0ABQ2N6U5</accession>
<sequence>MITALILLAYASLVGVYGARLVNNAAWTRRAPRLAILFWQALAVSVLASVALAGLAVAFPMAPGAGQLADLLHTCVMLLRSRYASPGGAMVSSAGLLLAAGVALRMAWCFTVAVRDVAIRRTAQRDFVAILGEHVQDLSVDVVAHDRCAVYCVPGRRARVVVTSAALEALDDEQLTAVLAHERAHLRGRHDLVVLSLEVLRRAFAFVPLFKVAADEVAGLVEMVADDAAAARNDRVVLATALVRLASGTAPAGALGAGGAGALARVRRLVDDDGHRLGRGRTALLLASVLAVAALPLIMASAPALGIIAANYCPLSFHA</sequence>
<feature type="transmembrane region" description="Helical" evidence="7">
    <location>
        <begin position="284"/>
        <end position="310"/>
    </location>
</feature>
<evidence type="ECO:0000256" key="1">
    <source>
        <dbReference type="ARBA" id="ARBA00022670"/>
    </source>
</evidence>
<organism evidence="9 10">
    <name type="scientific">Nocardioides phosphati</name>
    <dbReference type="NCBI Taxonomy" id="1867775"/>
    <lineage>
        <taxon>Bacteria</taxon>
        <taxon>Bacillati</taxon>
        <taxon>Actinomycetota</taxon>
        <taxon>Actinomycetes</taxon>
        <taxon>Propionibacteriales</taxon>
        <taxon>Nocardioidaceae</taxon>
        <taxon>Nocardioides</taxon>
    </lineage>
</organism>
<dbReference type="InterPro" id="IPR052173">
    <property type="entry name" value="Beta-lactam_resp_regulator"/>
</dbReference>
<keyword evidence="2" id="KW-0479">Metal-binding</keyword>
<dbReference type="EMBL" id="BMNI01000001">
    <property type="protein sequence ID" value="GGO84958.1"/>
    <property type="molecule type" value="Genomic_DNA"/>
</dbReference>